<sequence length="96" mass="11257">MVRLSKKDSYIKENPEQKFDPKWLPYLEKKRNNLYAIDIVSFNKDQLIQAGTKEENIIISKIDTAKDKRFFSHYRDSKTEKGDVGRFACLVGLKSK</sequence>
<evidence type="ECO:0000256" key="8">
    <source>
        <dbReference type="ARBA" id="ARBA00049893"/>
    </source>
</evidence>
<evidence type="ECO:0000256" key="2">
    <source>
        <dbReference type="ARBA" id="ARBA00007353"/>
    </source>
</evidence>
<gene>
    <name evidence="9" type="ORF">A2892_01265</name>
</gene>
<keyword evidence="5" id="KW-0862">Zinc</keyword>
<evidence type="ECO:0000256" key="7">
    <source>
        <dbReference type="ARBA" id="ARBA00048968"/>
    </source>
</evidence>
<dbReference type="InterPro" id="IPR011324">
    <property type="entry name" value="Cytotoxic_necrot_fac-like_cat"/>
</dbReference>
<dbReference type="STRING" id="1802517.A2892_01265"/>
<dbReference type="GO" id="GO:0046872">
    <property type="term" value="F:metal ion binding"/>
    <property type="evidence" value="ECO:0007669"/>
    <property type="project" value="UniProtKB-KW"/>
</dbReference>
<dbReference type="EMBL" id="MGHD01000003">
    <property type="protein sequence ID" value="OGM60659.1"/>
    <property type="molecule type" value="Genomic_DNA"/>
</dbReference>
<dbReference type="InterPro" id="IPR003730">
    <property type="entry name" value="Cu_polyphenol_OxRdtase"/>
</dbReference>
<keyword evidence="4" id="KW-0479">Metal-binding</keyword>
<dbReference type="GO" id="GO:0017061">
    <property type="term" value="F:S-methyl-5-thioadenosine phosphorylase activity"/>
    <property type="evidence" value="ECO:0007669"/>
    <property type="project" value="UniProtKB-EC"/>
</dbReference>
<keyword evidence="3" id="KW-0808">Transferase</keyword>
<dbReference type="InterPro" id="IPR038371">
    <property type="entry name" value="Cu_polyphenol_OxRdtase_sf"/>
</dbReference>
<proteinExistence type="inferred from homology"/>
<comment type="catalytic activity">
    <reaction evidence="7">
        <text>adenosine + phosphate = alpha-D-ribose 1-phosphate + adenine</text>
        <dbReference type="Rhea" id="RHEA:27642"/>
        <dbReference type="ChEBI" id="CHEBI:16335"/>
        <dbReference type="ChEBI" id="CHEBI:16708"/>
        <dbReference type="ChEBI" id="CHEBI:43474"/>
        <dbReference type="ChEBI" id="CHEBI:57720"/>
        <dbReference type="EC" id="2.4.2.1"/>
    </reaction>
    <physiologicalReaction direction="left-to-right" evidence="7">
        <dbReference type="Rhea" id="RHEA:27643"/>
    </physiologicalReaction>
</comment>
<evidence type="ECO:0000256" key="3">
    <source>
        <dbReference type="ARBA" id="ARBA00022679"/>
    </source>
</evidence>
<comment type="catalytic activity">
    <reaction evidence="6">
        <text>adenosine + H2O + H(+) = inosine + NH4(+)</text>
        <dbReference type="Rhea" id="RHEA:24408"/>
        <dbReference type="ChEBI" id="CHEBI:15377"/>
        <dbReference type="ChEBI" id="CHEBI:15378"/>
        <dbReference type="ChEBI" id="CHEBI:16335"/>
        <dbReference type="ChEBI" id="CHEBI:17596"/>
        <dbReference type="ChEBI" id="CHEBI:28938"/>
        <dbReference type="EC" id="3.5.4.4"/>
    </reaction>
    <physiologicalReaction direction="left-to-right" evidence="6">
        <dbReference type="Rhea" id="RHEA:24409"/>
    </physiologicalReaction>
</comment>
<evidence type="ECO:0000256" key="5">
    <source>
        <dbReference type="ARBA" id="ARBA00022833"/>
    </source>
</evidence>
<evidence type="ECO:0000256" key="6">
    <source>
        <dbReference type="ARBA" id="ARBA00047989"/>
    </source>
</evidence>
<dbReference type="SUPFAM" id="SSF64438">
    <property type="entry name" value="CNF1/YfiH-like putative cysteine hydrolases"/>
    <property type="match status" value="1"/>
</dbReference>
<comment type="caution">
    <text evidence="9">The sequence shown here is derived from an EMBL/GenBank/DDBJ whole genome shotgun (WGS) entry which is preliminary data.</text>
</comment>
<dbReference type="Pfam" id="PF02578">
    <property type="entry name" value="Cu-oxidase_4"/>
    <property type="match status" value="1"/>
</dbReference>
<comment type="catalytic activity">
    <reaction evidence="1">
        <text>inosine + phosphate = alpha-D-ribose 1-phosphate + hypoxanthine</text>
        <dbReference type="Rhea" id="RHEA:27646"/>
        <dbReference type="ChEBI" id="CHEBI:17368"/>
        <dbReference type="ChEBI" id="CHEBI:17596"/>
        <dbReference type="ChEBI" id="CHEBI:43474"/>
        <dbReference type="ChEBI" id="CHEBI:57720"/>
        <dbReference type="EC" id="2.4.2.1"/>
    </reaction>
    <physiologicalReaction direction="left-to-right" evidence="1">
        <dbReference type="Rhea" id="RHEA:27647"/>
    </physiologicalReaction>
</comment>
<evidence type="ECO:0000313" key="9">
    <source>
        <dbReference type="EMBL" id="OGM60659.1"/>
    </source>
</evidence>
<organism evidence="9 10">
    <name type="scientific">Candidatus Woesebacteria bacterium RIFCSPLOWO2_01_FULL_39_10b</name>
    <dbReference type="NCBI Taxonomy" id="1802517"/>
    <lineage>
        <taxon>Bacteria</taxon>
        <taxon>Candidatus Woeseibacteriota</taxon>
    </lineage>
</organism>
<comment type="similarity">
    <text evidence="2">Belongs to the purine nucleoside phosphorylase YfiH/LACC1 family.</text>
</comment>
<dbReference type="Gene3D" id="3.60.140.10">
    <property type="entry name" value="CNF1/YfiH-like putative cysteine hydrolases"/>
    <property type="match status" value="1"/>
</dbReference>
<comment type="catalytic activity">
    <reaction evidence="8">
        <text>S-methyl-5'-thioadenosine + phosphate = 5-(methylsulfanyl)-alpha-D-ribose 1-phosphate + adenine</text>
        <dbReference type="Rhea" id="RHEA:11852"/>
        <dbReference type="ChEBI" id="CHEBI:16708"/>
        <dbReference type="ChEBI" id="CHEBI:17509"/>
        <dbReference type="ChEBI" id="CHEBI:43474"/>
        <dbReference type="ChEBI" id="CHEBI:58533"/>
        <dbReference type="EC" id="2.4.2.28"/>
    </reaction>
    <physiologicalReaction direction="left-to-right" evidence="8">
        <dbReference type="Rhea" id="RHEA:11853"/>
    </physiologicalReaction>
</comment>
<accession>A0A1F8BAE9</accession>
<dbReference type="Proteomes" id="UP000176404">
    <property type="component" value="Unassembled WGS sequence"/>
</dbReference>
<name>A0A1F8BAE9_9BACT</name>
<reference evidence="9 10" key="1">
    <citation type="journal article" date="2016" name="Nat. Commun.">
        <title>Thousands of microbial genomes shed light on interconnected biogeochemical processes in an aquifer system.</title>
        <authorList>
            <person name="Anantharaman K."/>
            <person name="Brown C.T."/>
            <person name="Hug L.A."/>
            <person name="Sharon I."/>
            <person name="Castelle C.J."/>
            <person name="Probst A.J."/>
            <person name="Thomas B.C."/>
            <person name="Singh A."/>
            <person name="Wilkins M.J."/>
            <person name="Karaoz U."/>
            <person name="Brodie E.L."/>
            <person name="Williams K.H."/>
            <person name="Hubbard S.S."/>
            <person name="Banfield J.F."/>
        </authorList>
    </citation>
    <scope>NUCLEOTIDE SEQUENCE [LARGE SCALE GENOMIC DNA]</scope>
</reference>
<evidence type="ECO:0000256" key="1">
    <source>
        <dbReference type="ARBA" id="ARBA00000553"/>
    </source>
</evidence>
<evidence type="ECO:0000313" key="10">
    <source>
        <dbReference type="Proteomes" id="UP000176404"/>
    </source>
</evidence>
<evidence type="ECO:0000256" key="4">
    <source>
        <dbReference type="ARBA" id="ARBA00022723"/>
    </source>
</evidence>
<protein>
    <submittedName>
        <fullName evidence="9">Uncharacterized protein</fullName>
    </submittedName>
</protein>
<dbReference type="AlphaFoldDB" id="A0A1F8BAE9"/>